<gene>
    <name evidence="1" type="ORF">BDP27DRAFT_1327709</name>
</gene>
<keyword evidence="2" id="KW-1185">Reference proteome</keyword>
<evidence type="ECO:0000313" key="2">
    <source>
        <dbReference type="Proteomes" id="UP000772434"/>
    </source>
</evidence>
<proteinExistence type="predicted"/>
<dbReference type="AlphaFoldDB" id="A0A9P5PS24"/>
<evidence type="ECO:0000313" key="1">
    <source>
        <dbReference type="EMBL" id="KAF9068152.1"/>
    </source>
</evidence>
<reference evidence="1" key="1">
    <citation type="submission" date="2020-11" db="EMBL/GenBank/DDBJ databases">
        <authorList>
            <consortium name="DOE Joint Genome Institute"/>
            <person name="Ahrendt S."/>
            <person name="Riley R."/>
            <person name="Andreopoulos W."/>
            <person name="Labutti K."/>
            <person name="Pangilinan J."/>
            <person name="Ruiz-Duenas F.J."/>
            <person name="Barrasa J.M."/>
            <person name="Sanchez-Garcia M."/>
            <person name="Camarero S."/>
            <person name="Miyauchi S."/>
            <person name="Serrano A."/>
            <person name="Linde D."/>
            <person name="Babiker R."/>
            <person name="Drula E."/>
            <person name="Ayuso-Fernandez I."/>
            <person name="Pacheco R."/>
            <person name="Padilla G."/>
            <person name="Ferreira P."/>
            <person name="Barriuso J."/>
            <person name="Kellner H."/>
            <person name="Castanera R."/>
            <person name="Alfaro M."/>
            <person name="Ramirez L."/>
            <person name="Pisabarro A.G."/>
            <person name="Kuo A."/>
            <person name="Tritt A."/>
            <person name="Lipzen A."/>
            <person name="He G."/>
            <person name="Yan M."/>
            <person name="Ng V."/>
            <person name="Cullen D."/>
            <person name="Martin F."/>
            <person name="Rosso M.-N."/>
            <person name="Henrissat B."/>
            <person name="Hibbett D."/>
            <person name="Martinez A.T."/>
            <person name="Grigoriev I.V."/>
        </authorList>
    </citation>
    <scope>NUCLEOTIDE SEQUENCE</scope>
    <source>
        <strain evidence="1">AH 40177</strain>
    </source>
</reference>
<dbReference type="EMBL" id="JADNRY010000064">
    <property type="protein sequence ID" value="KAF9068152.1"/>
    <property type="molecule type" value="Genomic_DNA"/>
</dbReference>
<organism evidence="1 2">
    <name type="scientific">Rhodocollybia butyracea</name>
    <dbReference type="NCBI Taxonomy" id="206335"/>
    <lineage>
        <taxon>Eukaryota</taxon>
        <taxon>Fungi</taxon>
        <taxon>Dikarya</taxon>
        <taxon>Basidiomycota</taxon>
        <taxon>Agaricomycotina</taxon>
        <taxon>Agaricomycetes</taxon>
        <taxon>Agaricomycetidae</taxon>
        <taxon>Agaricales</taxon>
        <taxon>Marasmiineae</taxon>
        <taxon>Omphalotaceae</taxon>
        <taxon>Rhodocollybia</taxon>
    </lineage>
</organism>
<sequence>MTSSQSLSPEQLGCHYDGSFENHTLLDILHHSFPDNYVMGKANIATATRLPTPTERELPEEKQLHWLAHVPDMVSKATEILQTVDEFQKLSSLVISPPIAPALYAWLKAVDPATSDTHLTRKLSGEEDAVDRYTATMARPILSVLSAIGNKECIITCYSAKKDAQSEVASSKKATPDRVLRLSEEDLSDALISLVVELKNINALGPKKLSLIMDAIARVQRVFPQAKFIAFEFRWYQDGSSNRASFKEGYDTSLPAFMVHQIWYELMSTDTHFAQLTCVKTTIFFIRTRIGSRNVLLFSEPIASLKLRLVDLVAFYYISTTPALKDKMMQSLPSHDTLPPDLLRFMEVIYEDQENAEKLWGRSVNHTYGWNQCFGNIDQLQEAFSMAGCNFNHYASVTVDPTLNPQLGAKRSGRR</sequence>
<name>A0A9P5PS24_9AGAR</name>
<protein>
    <submittedName>
        <fullName evidence="1">Uncharacterized protein</fullName>
    </submittedName>
</protein>
<dbReference type="Proteomes" id="UP000772434">
    <property type="component" value="Unassembled WGS sequence"/>
</dbReference>
<comment type="caution">
    <text evidence="1">The sequence shown here is derived from an EMBL/GenBank/DDBJ whole genome shotgun (WGS) entry which is preliminary data.</text>
</comment>
<accession>A0A9P5PS24</accession>